<dbReference type="InterPro" id="IPR006162">
    <property type="entry name" value="Ppantetheine_attach_site"/>
</dbReference>
<dbReference type="InterPro" id="IPR018201">
    <property type="entry name" value="Ketoacyl_synth_AS"/>
</dbReference>
<dbReference type="PROSITE" id="PS52004">
    <property type="entry name" value="KS3_2"/>
    <property type="match status" value="1"/>
</dbReference>
<dbReference type="Proteomes" id="UP001465668">
    <property type="component" value="Unassembled WGS sequence"/>
</dbReference>
<organism evidence="11 12">
    <name type="scientific">Seiridium cardinale</name>
    <dbReference type="NCBI Taxonomy" id="138064"/>
    <lineage>
        <taxon>Eukaryota</taxon>
        <taxon>Fungi</taxon>
        <taxon>Dikarya</taxon>
        <taxon>Ascomycota</taxon>
        <taxon>Pezizomycotina</taxon>
        <taxon>Sordariomycetes</taxon>
        <taxon>Xylariomycetidae</taxon>
        <taxon>Amphisphaeriales</taxon>
        <taxon>Sporocadaceae</taxon>
        <taxon>Seiridium</taxon>
    </lineage>
</organism>
<dbReference type="Pfam" id="PF21089">
    <property type="entry name" value="PKS_DH_N"/>
    <property type="match status" value="1"/>
</dbReference>
<dbReference type="InterPro" id="IPR013968">
    <property type="entry name" value="PKS_KR"/>
</dbReference>
<dbReference type="Gene3D" id="3.90.180.10">
    <property type="entry name" value="Medium-chain alcohol dehydrogenases, catalytic domain"/>
    <property type="match status" value="1"/>
</dbReference>
<name>A0ABR2XF29_9PEZI</name>
<dbReference type="SUPFAM" id="SSF51735">
    <property type="entry name" value="NAD(P)-binding Rossmann-fold domains"/>
    <property type="match status" value="2"/>
</dbReference>
<dbReference type="InterPro" id="IPR011032">
    <property type="entry name" value="GroES-like_sf"/>
</dbReference>
<keyword evidence="4" id="KW-0560">Oxidoreductase</keyword>
<dbReference type="Pfam" id="PF23114">
    <property type="entry name" value="NAD-bd_HRPKS_sdrA"/>
    <property type="match status" value="1"/>
</dbReference>
<dbReference type="Pfam" id="PF00109">
    <property type="entry name" value="ketoacyl-synt"/>
    <property type="match status" value="1"/>
</dbReference>
<evidence type="ECO:0000259" key="10">
    <source>
        <dbReference type="PROSITE" id="PS52019"/>
    </source>
</evidence>
<evidence type="ECO:0000256" key="7">
    <source>
        <dbReference type="SAM" id="MobiDB-lite"/>
    </source>
</evidence>
<dbReference type="InterPro" id="IPR014043">
    <property type="entry name" value="Acyl_transferase_dom"/>
</dbReference>
<dbReference type="Gene3D" id="3.40.50.720">
    <property type="entry name" value="NAD(P)-binding Rossmann-like Domain"/>
    <property type="match status" value="1"/>
</dbReference>
<dbReference type="SMART" id="SM00825">
    <property type="entry name" value="PKS_KS"/>
    <property type="match status" value="1"/>
</dbReference>
<dbReference type="InterPro" id="IPR036736">
    <property type="entry name" value="ACP-like_sf"/>
</dbReference>
<evidence type="ECO:0000256" key="6">
    <source>
        <dbReference type="PROSITE-ProRule" id="PRU01363"/>
    </source>
</evidence>
<dbReference type="Gene3D" id="3.40.366.10">
    <property type="entry name" value="Malonyl-Coenzyme A Acyl Carrier Protein, domain 2"/>
    <property type="match status" value="1"/>
</dbReference>
<dbReference type="InterPro" id="IPR050091">
    <property type="entry name" value="PKS_NRPS_Biosynth_Enz"/>
</dbReference>
<keyword evidence="2" id="KW-0597">Phosphoprotein</keyword>
<accession>A0ABR2XF29</accession>
<dbReference type="SUPFAM" id="SSF50129">
    <property type="entry name" value="GroES-like"/>
    <property type="match status" value="1"/>
</dbReference>
<comment type="caution">
    <text evidence="11">The sequence shown here is derived from an EMBL/GenBank/DDBJ whole genome shotgun (WGS) entry which is preliminary data.</text>
</comment>
<dbReference type="PANTHER" id="PTHR43775">
    <property type="entry name" value="FATTY ACID SYNTHASE"/>
    <property type="match status" value="1"/>
</dbReference>
<dbReference type="Gene3D" id="3.40.47.10">
    <property type="match status" value="1"/>
</dbReference>
<dbReference type="Pfam" id="PF02801">
    <property type="entry name" value="Ketoacyl-synt_C"/>
    <property type="match status" value="1"/>
</dbReference>
<evidence type="ECO:0000256" key="4">
    <source>
        <dbReference type="ARBA" id="ARBA00023002"/>
    </source>
</evidence>
<dbReference type="InterPro" id="IPR049900">
    <property type="entry name" value="PKS_mFAS_DH"/>
</dbReference>
<dbReference type="CDD" id="cd05195">
    <property type="entry name" value="enoyl_red"/>
    <property type="match status" value="1"/>
</dbReference>
<feature type="active site" description="Proton donor; for dehydratase activity" evidence="6">
    <location>
        <position position="1147"/>
    </location>
</feature>
<evidence type="ECO:0000313" key="11">
    <source>
        <dbReference type="EMBL" id="KAK9772396.1"/>
    </source>
</evidence>
<dbReference type="InterPro" id="IPR056501">
    <property type="entry name" value="NAD-bd_HRPKS_sdrA"/>
</dbReference>
<evidence type="ECO:0000256" key="2">
    <source>
        <dbReference type="ARBA" id="ARBA00022553"/>
    </source>
</evidence>
<dbReference type="InterPro" id="IPR014031">
    <property type="entry name" value="Ketoacyl_synth_C"/>
</dbReference>
<dbReference type="SMART" id="SM00829">
    <property type="entry name" value="PKS_ER"/>
    <property type="match status" value="1"/>
</dbReference>
<dbReference type="SUPFAM" id="SSF52151">
    <property type="entry name" value="FabD/lysophospholipase-like"/>
    <property type="match status" value="1"/>
</dbReference>
<dbReference type="InterPro" id="IPR057326">
    <property type="entry name" value="KR_dom"/>
</dbReference>
<dbReference type="SMART" id="SM00823">
    <property type="entry name" value="PKS_PP"/>
    <property type="match status" value="1"/>
</dbReference>
<dbReference type="InterPro" id="IPR020806">
    <property type="entry name" value="PKS_PP-bd"/>
</dbReference>
<dbReference type="Pfam" id="PF13602">
    <property type="entry name" value="ADH_zinc_N_2"/>
    <property type="match status" value="1"/>
</dbReference>
<dbReference type="Gene3D" id="3.10.129.110">
    <property type="entry name" value="Polyketide synthase dehydratase"/>
    <property type="match status" value="1"/>
</dbReference>
<feature type="active site" description="Proton acceptor; for dehydratase activity" evidence="6">
    <location>
        <position position="955"/>
    </location>
</feature>
<feature type="domain" description="PKS/mFAS DH" evidence="10">
    <location>
        <begin position="923"/>
        <end position="1239"/>
    </location>
</feature>
<dbReference type="Pfam" id="PF16197">
    <property type="entry name" value="KAsynt_C_assoc"/>
    <property type="match status" value="1"/>
</dbReference>
<feature type="domain" description="Carrier" evidence="8">
    <location>
        <begin position="2164"/>
        <end position="2241"/>
    </location>
</feature>
<dbReference type="InterPro" id="IPR049551">
    <property type="entry name" value="PKS_DH_C"/>
</dbReference>
<dbReference type="PROSITE" id="PS00012">
    <property type="entry name" value="PHOSPHOPANTETHEINE"/>
    <property type="match status" value="1"/>
</dbReference>
<dbReference type="SMART" id="SM00827">
    <property type="entry name" value="PKS_AT"/>
    <property type="match status" value="1"/>
</dbReference>
<gene>
    <name evidence="11" type="ORF">SCAR479_10934</name>
</gene>
<dbReference type="SUPFAM" id="SSF53901">
    <property type="entry name" value="Thiolase-like"/>
    <property type="match status" value="1"/>
</dbReference>
<dbReference type="CDD" id="cd00833">
    <property type="entry name" value="PKS"/>
    <property type="match status" value="1"/>
</dbReference>
<dbReference type="Pfam" id="PF00550">
    <property type="entry name" value="PP-binding"/>
    <property type="match status" value="1"/>
</dbReference>
<dbReference type="InterPro" id="IPR016036">
    <property type="entry name" value="Malonyl_transacylase_ACP-bd"/>
</dbReference>
<feature type="domain" description="Ketosynthase family 3 (KS3)" evidence="9">
    <location>
        <begin position="15"/>
        <end position="440"/>
    </location>
</feature>
<dbReference type="InterPro" id="IPR020843">
    <property type="entry name" value="ER"/>
</dbReference>
<reference evidence="11 12" key="1">
    <citation type="submission" date="2024-02" db="EMBL/GenBank/DDBJ databases">
        <title>First draft genome assembly of two strains of Seiridium cardinale.</title>
        <authorList>
            <person name="Emiliani G."/>
            <person name="Scali E."/>
        </authorList>
    </citation>
    <scope>NUCLEOTIDE SEQUENCE [LARGE SCALE GENOMIC DNA]</scope>
    <source>
        <strain evidence="11 12">BM-138-000479</strain>
    </source>
</reference>
<dbReference type="InterPro" id="IPR014030">
    <property type="entry name" value="Ketoacyl_synth_N"/>
</dbReference>
<dbReference type="Pfam" id="PF14765">
    <property type="entry name" value="PS-DH"/>
    <property type="match status" value="1"/>
</dbReference>
<keyword evidence="3" id="KW-0808">Transferase</keyword>
<dbReference type="EMBL" id="JARVKM010000062">
    <property type="protein sequence ID" value="KAK9772396.1"/>
    <property type="molecule type" value="Genomic_DNA"/>
</dbReference>
<feature type="region of interest" description="Disordered" evidence="7">
    <location>
        <begin position="1263"/>
        <end position="1300"/>
    </location>
</feature>
<dbReference type="PROSITE" id="PS00606">
    <property type="entry name" value="KS3_1"/>
    <property type="match status" value="1"/>
</dbReference>
<dbReference type="InterPro" id="IPR049552">
    <property type="entry name" value="PKS_DH_N"/>
</dbReference>
<feature type="region of interest" description="N-terminal hotdog fold" evidence="6">
    <location>
        <begin position="923"/>
        <end position="1058"/>
    </location>
</feature>
<dbReference type="InterPro" id="IPR020841">
    <property type="entry name" value="PKS_Beta-ketoAc_synthase_dom"/>
</dbReference>
<dbReference type="SUPFAM" id="SSF47336">
    <property type="entry name" value="ACP-like"/>
    <property type="match status" value="1"/>
</dbReference>
<keyword evidence="12" id="KW-1185">Reference proteome</keyword>
<keyword evidence="5" id="KW-0511">Multifunctional enzyme</keyword>
<dbReference type="InterPro" id="IPR009081">
    <property type="entry name" value="PP-bd_ACP"/>
</dbReference>
<evidence type="ECO:0000259" key="9">
    <source>
        <dbReference type="PROSITE" id="PS52004"/>
    </source>
</evidence>
<dbReference type="Gene3D" id="1.10.1200.10">
    <property type="entry name" value="ACP-like"/>
    <property type="match status" value="1"/>
</dbReference>
<dbReference type="InterPro" id="IPR013154">
    <property type="entry name" value="ADH-like_N"/>
</dbReference>
<dbReference type="PANTHER" id="PTHR43775:SF13">
    <property type="entry name" value="POLYKETIDE SYNTHASE 1"/>
    <property type="match status" value="1"/>
</dbReference>
<dbReference type="PROSITE" id="PS52019">
    <property type="entry name" value="PKS_MFAS_DH"/>
    <property type="match status" value="1"/>
</dbReference>
<dbReference type="Pfam" id="PF08240">
    <property type="entry name" value="ADH_N"/>
    <property type="match status" value="1"/>
</dbReference>
<sequence length="2243" mass="245200">MDTQTTGVATEQSHLMPIAIVGMSCRLSGEVSTLDNFWQMLSRARCSWSEIPEHRFSKDAYHHPNPAKGGTFNAIGGYFLEQDPALFDAPFFNITQAEAEAMDPQQRLLLECAYEAIENAGIPKEQLIGQRVGVFVGGAASDYRLGTLRDLEQTPMFDATGNHQSIMSGRISHYFDLRGPSFTVDTACSSSLYALHQAVQSIRCGESGQAIVAACHLNLQPGDWVSMSLSRLFSDQGMTYAFDDRAKSGFARGEGAGALILKPLDQAIADNDKIRSIIVNTGANQDGRTVGITSPSGKAQETLMREVYARAGVSPSDAGFVEAHGTGTKVGDPIEARAIYNVFGEGRSARKPLYIGSAKSNFGHLENASGIISIIKATLMLEKGFVLPNTNFKTANKDIPLAKWNMKVPTFQLPWPMHKRYISVNNFGFGGSNAHCILQAPPLSVEVQQPKQEDDSRQRLFVLSANDEASARKTMNQISIYLEQHPEVFQKGLLRDLAYTLSQRRSHMPWRISIVASNSSELVEALASSTVKPARASQVPRIAFVYTGQGAQWPAMGRELLGTSQIFCDAIRRADECLNRLGANFSLFEELLKDKTTSQVDQAHISQPICSAVQLGLTDLLRSWGITPVSVTGHSSGEIAAAYAADALSFESAMAIAYHRGQATIMMKDRFHHLKGSMMAVGAGSHEIVPLIEQLTTGVAVVACENSPYSITVSGDDAAIDELAMELESRQWFNRKLRVNVAYHSPHMGVVAEDYHAAIKDTVPVTGSDIEFYSSLHGKKVELSTLDASYWVENLTRPVYFSSSFAELCLDNSPDIVVEVGPHAALEGPIKQILGAIGDQASRTSYFSALRRNQNATTTMLQLAGSLYMKGQPLDFAQISLEDTASDQPSLLADLIPYPWTRQKYWSESRMSQQHRKKPLPRHDLLGSLADFSNELAPTWRNVLRTDDIPWLRDHKMQSLTTFPFAGFVSMAVEAAAQRAILQGLEFERFSLREIQVKRPLLMEDGGAYEIVLSMSPYAEGTRSYSDEWSDFRIWSWEQGKGWMEHCRGMIATRKGDGSNLINSVHLGAALRRFRAAEQACTDNVSPSTLYDELDSKGATYGPTFQMLSAIRASREHSIATASVANTVATMPMDYQTPYSIHPALLDQVFQLSFPILGAGRFGMSTLYMPSAIQELSILRNTPSTPGEHIHVVAHGVPDFQTPKATDFSMDAMLSPLDDKAVISLVGLQMTPVKSESATSDEPRDLCFKLQWEPAVNVKDDDLSVSGTLVSQEDTKEDSGYASSERTDNTENIDPNDVVKPATIITQEIEADRASNHVTLRKSQDRDFVQTHTPVSDLTWVDKPVAVVSDVSANDPILSLLIQTLTRGTGRAPQVYSLKYASQLDNSYVIIFELDRPILSTITAEGFSRLQELMTLSAGVLWITNGAFLNALNPDSNMAVGLTRTIRSETAAQVATLDLDPESQLELGAKVDLILQALGRIFNDEESNDMEYAEKDGVLLVPRIVNDDDMNLSIHRELSSSAPYLQDFNQGPRRVKMAIGTTGALDTLYFQDEEPYDLGAHEIEIKVYATGMNFKDVVIAMGQLPSPYIGIECSGVVSRVGTDVHSLSVGDRVCAMSEGAYSTFARCPVTSAARIPPSMPFEIAASIPVVYCTAYYGLVELGRLCWGERVLIHAAAGGVGQASIQLAQMLGARIYATVGSPEKKQFIMDKYDIPEDHIFSSRDTSFGPAIREATGGAGVDVVINSLAGDFLRETWDCIAHFGRFIEIGKRDITSNTRLEMAKFNHNASFSSVDLTVLAKERPKHMARTFNDVMQLFEADSMKAVYPITVFGISEVETAFRLLQSGKTTGKLIVVPRSGERVKATHLKSTEDLFRHNSTYVIIGGTGGLGRSMTRWMVGRGARHILLISRSGRKQGLVADLVEELKQSDDAEVVVKACDAADMDSVTRVVAHCQKEMPPIAGVVHAGMVLRDVLFEEMSFEDYQKVIRSKVASAWNIHNALLSTPLDFFIAISSAAGIVGNRGQAAYAAANTFLDAFVQYRVRLGLPASSIDLAAVADVGYLADNAARQDEVMKNLGGESIKETVVLALIMAAVKGSMRQSCNNQCITGLSLGGEGTTAEQLPYFASDAKMNYLRNAVLASSSVTSNTSRVSLRVSLSRVKSPEEAVRLVVTGLAEKLSSILMVPAEELDPETPITKYGLDSLNAIELRNWITKELGASLQVLELLTSGSLTNLSSIILKKRTD</sequence>
<dbReference type="SMART" id="SM00822">
    <property type="entry name" value="PKS_KR"/>
    <property type="match status" value="1"/>
</dbReference>
<dbReference type="InterPro" id="IPR016039">
    <property type="entry name" value="Thiolase-like"/>
</dbReference>
<dbReference type="InterPro" id="IPR020807">
    <property type="entry name" value="PKS_DH"/>
</dbReference>
<dbReference type="InterPro" id="IPR042104">
    <property type="entry name" value="PKS_dehydratase_sf"/>
</dbReference>
<dbReference type="InterPro" id="IPR036291">
    <property type="entry name" value="NAD(P)-bd_dom_sf"/>
</dbReference>
<dbReference type="Pfam" id="PF08659">
    <property type="entry name" value="KR"/>
    <property type="match status" value="1"/>
</dbReference>
<dbReference type="InterPro" id="IPR016035">
    <property type="entry name" value="Acyl_Trfase/lysoPLipase"/>
</dbReference>
<dbReference type="InterPro" id="IPR032821">
    <property type="entry name" value="PKS_assoc"/>
</dbReference>
<evidence type="ECO:0000256" key="1">
    <source>
        <dbReference type="ARBA" id="ARBA00022450"/>
    </source>
</evidence>
<dbReference type="SUPFAM" id="SSF55048">
    <property type="entry name" value="Probable ACP-binding domain of malonyl-CoA ACP transacylase"/>
    <property type="match status" value="1"/>
</dbReference>
<dbReference type="PROSITE" id="PS50075">
    <property type="entry name" value="CARRIER"/>
    <property type="match status" value="1"/>
</dbReference>
<protein>
    <recommendedName>
        <fullName evidence="13">Polyketide synthase</fullName>
    </recommendedName>
</protein>
<dbReference type="Gene3D" id="3.30.70.3290">
    <property type="match status" value="1"/>
</dbReference>
<evidence type="ECO:0000259" key="8">
    <source>
        <dbReference type="PROSITE" id="PS50075"/>
    </source>
</evidence>
<dbReference type="SMART" id="SM00826">
    <property type="entry name" value="PKS_DH"/>
    <property type="match status" value="1"/>
</dbReference>
<evidence type="ECO:0000313" key="12">
    <source>
        <dbReference type="Proteomes" id="UP001465668"/>
    </source>
</evidence>
<proteinExistence type="predicted"/>
<evidence type="ECO:0000256" key="5">
    <source>
        <dbReference type="ARBA" id="ARBA00023268"/>
    </source>
</evidence>
<dbReference type="Pfam" id="PF00698">
    <property type="entry name" value="Acyl_transf_1"/>
    <property type="match status" value="1"/>
</dbReference>
<keyword evidence="1" id="KW-0596">Phosphopantetheine</keyword>
<evidence type="ECO:0008006" key="13">
    <source>
        <dbReference type="Google" id="ProtNLM"/>
    </source>
</evidence>
<feature type="compositionally biased region" description="Basic and acidic residues" evidence="7">
    <location>
        <begin position="1273"/>
        <end position="1289"/>
    </location>
</feature>
<evidence type="ECO:0000256" key="3">
    <source>
        <dbReference type="ARBA" id="ARBA00022679"/>
    </source>
</evidence>
<feature type="region of interest" description="C-terminal hotdog fold" evidence="6">
    <location>
        <begin position="1082"/>
        <end position="1239"/>
    </location>
</feature>
<dbReference type="InterPro" id="IPR001227">
    <property type="entry name" value="Ac_transferase_dom_sf"/>
</dbReference>